<reference evidence="3 4" key="1">
    <citation type="submission" date="2023-05" db="EMBL/GenBank/DDBJ databases">
        <title>Novel species of genus Flectobacillus isolated from stream in China.</title>
        <authorList>
            <person name="Lu H."/>
        </authorList>
    </citation>
    <scope>NUCLEOTIDE SEQUENCE [LARGE SCALE GENOMIC DNA]</scope>
    <source>
        <strain evidence="3 4">KCTC 42575</strain>
    </source>
</reference>
<accession>A0ABT6YGX1</accession>
<feature type="transmembrane region" description="Helical" evidence="1">
    <location>
        <begin position="286"/>
        <end position="304"/>
    </location>
</feature>
<proteinExistence type="predicted"/>
<keyword evidence="1" id="KW-0812">Transmembrane</keyword>
<evidence type="ECO:0000259" key="2">
    <source>
        <dbReference type="Pfam" id="PF01609"/>
    </source>
</evidence>
<sequence>MNQRLESEITSVLSKFPIVKNLSRKKFICSFILGLIKSRNVQFCSVAQHLNVKAKLSSNEVRIQDFFREVNIDYFYVALLLLQFLPTNKKLRLCLDRTEWDFGSCQVNILMVVVGCGDYQLPLYWEMLDNKSGNSSTRDRKAIVEMCVNLIGKERIGYIVGDREFIGRSWIKYLKDNDINFVMRLPKHHLLQKSDGSVFKIESLNLEINKAVILRDCLVDGVVANVWVKALQNGDFLYLLGTVNVEFMGQLYAKRWTIETCFQGLKGRGFNLEKTHLKCLEKIKKLIALVAISYAVCISMGIYFHTKVQKIKKKNHGYKSSSFLRKGMNMIQELFRQIILTDTAIENRIFSFLRWIKMQMSHYQKNIST</sequence>
<dbReference type="RefSeq" id="WP_283346901.1">
    <property type="nucleotide sequence ID" value="NZ_JASHIF010000046.1"/>
</dbReference>
<dbReference type="InterPro" id="IPR002559">
    <property type="entry name" value="Transposase_11"/>
</dbReference>
<dbReference type="Proteomes" id="UP001236507">
    <property type="component" value="Unassembled WGS sequence"/>
</dbReference>
<gene>
    <name evidence="3" type="ORF">QM524_25880</name>
</gene>
<keyword evidence="4" id="KW-1185">Reference proteome</keyword>
<name>A0ABT6YGX1_9BACT</name>
<dbReference type="EMBL" id="JASHIF010000046">
    <property type="protein sequence ID" value="MDI9862677.1"/>
    <property type="molecule type" value="Genomic_DNA"/>
</dbReference>
<dbReference type="InterPro" id="IPR012337">
    <property type="entry name" value="RNaseH-like_sf"/>
</dbReference>
<dbReference type="NCBIfam" id="NF033591">
    <property type="entry name" value="transpos_IS4_2"/>
    <property type="match status" value="1"/>
</dbReference>
<evidence type="ECO:0000256" key="1">
    <source>
        <dbReference type="SAM" id="Phobius"/>
    </source>
</evidence>
<keyword evidence="1" id="KW-0472">Membrane</keyword>
<feature type="domain" description="Transposase IS4-like" evidence="2">
    <location>
        <begin position="137"/>
        <end position="294"/>
    </location>
</feature>
<protein>
    <submittedName>
        <fullName evidence="3">IS4 family transposase</fullName>
    </submittedName>
</protein>
<dbReference type="SUPFAM" id="SSF53098">
    <property type="entry name" value="Ribonuclease H-like"/>
    <property type="match status" value="1"/>
</dbReference>
<dbReference type="Pfam" id="PF01609">
    <property type="entry name" value="DDE_Tnp_1"/>
    <property type="match status" value="1"/>
</dbReference>
<comment type="caution">
    <text evidence="3">The sequence shown here is derived from an EMBL/GenBank/DDBJ whole genome shotgun (WGS) entry which is preliminary data.</text>
</comment>
<organism evidence="3 4">
    <name type="scientific">Flectobacillus roseus</name>
    <dbReference type="NCBI Taxonomy" id="502259"/>
    <lineage>
        <taxon>Bacteria</taxon>
        <taxon>Pseudomonadati</taxon>
        <taxon>Bacteroidota</taxon>
        <taxon>Cytophagia</taxon>
        <taxon>Cytophagales</taxon>
        <taxon>Flectobacillaceae</taxon>
        <taxon>Flectobacillus</taxon>
    </lineage>
</organism>
<evidence type="ECO:0000313" key="3">
    <source>
        <dbReference type="EMBL" id="MDI9862677.1"/>
    </source>
</evidence>
<keyword evidence="1" id="KW-1133">Transmembrane helix</keyword>
<dbReference type="InterPro" id="IPR047658">
    <property type="entry name" value="IS4-like_transpos"/>
</dbReference>
<evidence type="ECO:0000313" key="4">
    <source>
        <dbReference type="Proteomes" id="UP001236507"/>
    </source>
</evidence>